<dbReference type="Gene3D" id="3.40.850.10">
    <property type="entry name" value="Kinesin motor domain"/>
    <property type="match status" value="1"/>
</dbReference>
<evidence type="ECO:0000313" key="10">
    <source>
        <dbReference type="Proteomes" id="UP001152797"/>
    </source>
</evidence>
<dbReference type="InterPro" id="IPR001752">
    <property type="entry name" value="Kinesin_motor_dom"/>
</dbReference>
<protein>
    <recommendedName>
        <fullName evidence="4">Kinesin-like protein</fullName>
    </recommendedName>
</protein>
<proteinExistence type="inferred from homology"/>
<dbReference type="EMBL" id="CAMXCT020000236">
    <property type="protein sequence ID" value="CAL1129353.1"/>
    <property type="molecule type" value="Genomic_DNA"/>
</dbReference>
<evidence type="ECO:0000256" key="4">
    <source>
        <dbReference type="RuleBase" id="RU000394"/>
    </source>
</evidence>
<feature type="binding site" evidence="3">
    <location>
        <begin position="63"/>
        <end position="70"/>
    </location>
    <ligand>
        <name>ATP</name>
        <dbReference type="ChEBI" id="CHEBI:30616"/>
    </ligand>
</feature>
<accession>A0A9P1FH49</accession>
<evidence type="ECO:0000256" key="3">
    <source>
        <dbReference type="PROSITE-ProRule" id="PRU00283"/>
    </source>
</evidence>
<dbReference type="EMBL" id="CAMXCT030000236">
    <property type="protein sequence ID" value="CAL4763290.1"/>
    <property type="molecule type" value="Genomic_DNA"/>
</dbReference>
<dbReference type="SUPFAM" id="SSF52540">
    <property type="entry name" value="P-loop containing nucleoside triphosphate hydrolases"/>
    <property type="match status" value="1"/>
</dbReference>
<evidence type="ECO:0000256" key="1">
    <source>
        <dbReference type="ARBA" id="ARBA00022741"/>
    </source>
</evidence>
<evidence type="ECO:0000313" key="9">
    <source>
        <dbReference type="EMBL" id="CAL4763290.1"/>
    </source>
</evidence>
<comment type="similarity">
    <text evidence="3 4">Belongs to the TRAFAC class myosin-kinesin ATPase superfamily. Kinesin family.</text>
</comment>
<feature type="region of interest" description="Disordered" evidence="6">
    <location>
        <begin position="367"/>
        <end position="554"/>
    </location>
</feature>
<keyword evidence="1 3" id="KW-0547">Nucleotide-binding</keyword>
<evidence type="ECO:0000256" key="6">
    <source>
        <dbReference type="SAM" id="MobiDB-lite"/>
    </source>
</evidence>
<dbReference type="Pfam" id="PF00225">
    <property type="entry name" value="Kinesin"/>
    <property type="match status" value="1"/>
</dbReference>
<keyword evidence="2 3" id="KW-0067">ATP-binding</keyword>
<feature type="region of interest" description="Disordered" evidence="6">
    <location>
        <begin position="580"/>
        <end position="639"/>
    </location>
</feature>
<dbReference type="InterPro" id="IPR019821">
    <property type="entry name" value="Kinesin_motor_CS"/>
</dbReference>
<dbReference type="PROSITE" id="PS00411">
    <property type="entry name" value="KINESIN_MOTOR_1"/>
    <property type="match status" value="1"/>
</dbReference>
<dbReference type="PANTHER" id="PTHR47969:SF29">
    <property type="entry name" value="KINESIN-LIKE PROTEIN"/>
    <property type="match status" value="1"/>
</dbReference>
<dbReference type="GO" id="GO:0003777">
    <property type="term" value="F:microtubule motor activity"/>
    <property type="evidence" value="ECO:0007669"/>
    <property type="project" value="InterPro"/>
</dbReference>
<feature type="coiled-coil region" evidence="5">
    <location>
        <begin position="333"/>
        <end position="360"/>
    </location>
</feature>
<comment type="caution">
    <text evidence="8">The sequence shown here is derived from an EMBL/GenBank/DDBJ whole genome shotgun (WGS) entry which is preliminary data.</text>
</comment>
<dbReference type="CDD" id="cd00106">
    <property type="entry name" value="KISc"/>
    <property type="match status" value="1"/>
</dbReference>
<dbReference type="GO" id="GO:0008017">
    <property type="term" value="F:microtubule binding"/>
    <property type="evidence" value="ECO:0007669"/>
    <property type="project" value="InterPro"/>
</dbReference>
<dbReference type="EMBL" id="CAMXCT010000236">
    <property type="protein sequence ID" value="CAI3975978.1"/>
    <property type="molecule type" value="Genomic_DNA"/>
</dbReference>
<dbReference type="GO" id="GO:0007018">
    <property type="term" value="P:microtubule-based movement"/>
    <property type="evidence" value="ECO:0007669"/>
    <property type="project" value="InterPro"/>
</dbReference>
<evidence type="ECO:0000256" key="5">
    <source>
        <dbReference type="SAM" id="Coils"/>
    </source>
</evidence>
<dbReference type="InterPro" id="IPR036961">
    <property type="entry name" value="Kinesin_motor_dom_sf"/>
</dbReference>
<dbReference type="OrthoDB" id="3176171at2759"/>
<reference evidence="9 10" key="2">
    <citation type="submission" date="2024-05" db="EMBL/GenBank/DDBJ databases">
        <authorList>
            <person name="Chen Y."/>
            <person name="Shah S."/>
            <person name="Dougan E. K."/>
            <person name="Thang M."/>
            <person name="Chan C."/>
        </authorList>
    </citation>
    <scope>NUCLEOTIDE SEQUENCE [LARGE SCALE GENOMIC DNA]</scope>
</reference>
<gene>
    <name evidence="8" type="ORF">C1SCF055_LOCUS4239</name>
</gene>
<dbReference type="GO" id="GO:0007052">
    <property type="term" value="P:mitotic spindle organization"/>
    <property type="evidence" value="ECO:0007669"/>
    <property type="project" value="TreeGrafter"/>
</dbReference>
<evidence type="ECO:0000259" key="7">
    <source>
        <dbReference type="PROSITE" id="PS50067"/>
    </source>
</evidence>
<dbReference type="GO" id="GO:0051231">
    <property type="term" value="P:spindle elongation"/>
    <property type="evidence" value="ECO:0007669"/>
    <property type="project" value="TreeGrafter"/>
</dbReference>
<keyword evidence="10" id="KW-1185">Reference proteome</keyword>
<sequence>MKVADDRSILVRVGPSGHQWRKYVFDACLPDDRSQKQVFQDSGVVYLLDEALAGYAATVLAYGQTGSGKTYTMMGRSVSAERNNADEVKKSDGMIMRAARRLFRHIGEMSNARVTVTASFAEIFNAPGAVNECICDLLNPDAGNLQVRFSQKHGFFISDLAVMECTSIADVRSVLEAGMANRRVSAHALNRESSRTHALFALHIDCEKFAEDDGSSSPTRTYGKVTFVDLAGSERLKESLSEGNARKETQAINKSLFTLGQVISQLSQGRPERHVPYRNSKLTQLLQDSFGGSALCLMVTCISPPSAFAEETVNSLNYAQKAMNIQNTPILQLDEQQRVLLDLRSENAQLRRELQGYKHRFGALEGGYAEDAGPTRGGPTASVDVGDLRATPFSKASPRGHSLPPDFSPQAPETYRPPLPSAVASPNSARSGSREGSGSGGSYALAAVKRQQLKAPHGPTRSTKSQGKQLPPLPQRGSTSGSAPGGVRAEAAPNGLTPCSWPSRRPSKSAAPSGQSGQGARELEEVQQSVSEPCRREPVTDGQTPKVFRGSREITEEISALTVEQLDYLDRAKWSEWQVDFGPPAVPQHSARAASATSSSSSEGDVQSDGSEPDGSQQELMPSPTAPPEPVRAARHSEDMSLAELNLKLASMARGLQRTAGMT</sequence>
<dbReference type="SMART" id="SM00129">
    <property type="entry name" value="KISc"/>
    <property type="match status" value="1"/>
</dbReference>
<dbReference type="PANTHER" id="PTHR47969">
    <property type="entry name" value="CHROMOSOME-ASSOCIATED KINESIN KIF4A-RELATED"/>
    <property type="match status" value="1"/>
</dbReference>
<organism evidence="8">
    <name type="scientific">Cladocopium goreaui</name>
    <dbReference type="NCBI Taxonomy" id="2562237"/>
    <lineage>
        <taxon>Eukaryota</taxon>
        <taxon>Sar</taxon>
        <taxon>Alveolata</taxon>
        <taxon>Dinophyceae</taxon>
        <taxon>Suessiales</taxon>
        <taxon>Symbiodiniaceae</taxon>
        <taxon>Cladocopium</taxon>
    </lineage>
</organism>
<feature type="domain" description="Kinesin motor" evidence="7">
    <location>
        <begin position="1"/>
        <end position="325"/>
    </location>
</feature>
<evidence type="ECO:0000313" key="8">
    <source>
        <dbReference type="EMBL" id="CAI3975978.1"/>
    </source>
</evidence>
<dbReference type="InterPro" id="IPR027417">
    <property type="entry name" value="P-loop_NTPase"/>
</dbReference>
<keyword evidence="5" id="KW-0175">Coiled coil</keyword>
<dbReference type="AlphaFoldDB" id="A0A9P1FH49"/>
<feature type="compositionally biased region" description="Low complexity" evidence="6">
    <location>
        <begin position="500"/>
        <end position="513"/>
    </location>
</feature>
<reference evidence="8" key="1">
    <citation type="submission" date="2022-10" db="EMBL/GenBank/DDBJ databases">
        <authorList>
            <person name="Chen Y."/>
            <person name="Dougan E. K."/>
            <person name="Chan C."/>
            <person name="Rhodes N."/>
            <person name="Thang M."/>
        </authorList>
    </citation>
    <scope>NUCLEOTIDE SEQUENCE</scope>
</reference>
<evidence type="ECO:0000256" key="2">
    <source>
        <dbReference type="ARBA" id="ARBA00022840"/>
    </source>
</evidence>
<name>A0A9P1FH49_9DINO</name>
<keyword evidence="3 4" id="KW-0505">Motor protein</keyword>
<feature type="compositionally biased region" description="Low complexity" evidence="6">
    <location>
        <begin position="590"/>
        <end position="610"/>
    </location>
</feature>
<dbReference type="GO" id="GO:0005524">
    <property type="term" value="F:ATP binding"/>
    <property type="evidence" value="ECO:0007669"/>
    <property type="project" value="UniProtKB-UniRule"/>
</dbReference>
<keyword evidence="4" id="KW-0493">Microtubule</keyword>
<dbReference type="GO" id="GO:0005874">
    <property type="term" value="C:microtubule"/>
    <property type="evidence" value="ECO:0007669"/>
    <property type="project" value="UniProtKB-KW"/>
</dbReference>
<dbReference type="Proteomes" id="UP001152797">
    <property type="component" value="Unassembled WGS sequence"/>
</dbReference>
<dbReference type="GO" id="GO:0005875">
    <property type="term" value="C:microtubule associated complex"/>
    <property type="evidence" value="ECO:0007669"/>
    <property type="project" value="TreeGrafter"/>
</dbReference>
<dbReference type="PRINTS" id="PR00380">
    <property type="entry name" value="KINESINHEAVY"/>
</dbReference>
<dbReference type="InterPro" id="IPR027640">
    <property type="entry name" value="Kinesin-like_fam"/>
</dbReference>
<dbReference type="PROSITE" id="PS50067">
    <property type="entry name" value="KINESIN_MOTOR_2"/>
    <property type="match status" value="1"/>
</dbReference>